<evidence type="ECO:0000256" key="1">
    <source>
        <dbReference type="ARBA" id="ARBA00022679"/>
    </source>
</evidence>
<dbReference type="InterPro" id="IPR001763">
    <property type="entry name" value="Rhodanese-like_dom"/>
</dbReference>
<feature type="domain" description="Rhodanese" evidence="3">
    <location>
        <begin position="55"/>
        <end position="118"/>
    </location>
</feature>
<sequence length="189" mass="20983">MAAFLIDLPWLVKKVVRDMSPAKMEMMGAPGMFYELVVRLRVVEMGPERSPDVKEEAFAATISVLGIHNKDGLVVYDGKGIFGAACVWWMFRAFRHERVWVLDGGLPQWRATGFDVETGASGDPILNASVVSEAVDKVYKGQAAAPITFQTKYQLHLVWTLEQCLAVLFFIGGFCVGDLYSESGDKTWV</sequence>
<evidence type="ECO:0000259" key="3">
    <source>
        <dbReference type="PROSITE" id="PS50206"/>
    </source>
</evidence>
<dbReference type="PANTHER" id="PTHR11364">
    <property type="entry name" value="THIOSULFATE SULFERTANSFERASE"/>
    <property type="match status" value="1"/>
</dbReference>
<dbReference type="Gene3D" id="3.40.250.10">
    <property type="entry name" value="Rhodanese-like domain"/>
    <property type="match status" value="1"/>
</dbReference>
<dbReference type="PANTHER" id="PTHR11364:SF27">
    <property type="entry name" value="SULFURTRANSFERASE"/>
    <property type="match status" value="1"/>
</dbReference>
<dbReference type="GO" id="GO:0005739">
    <property type="term" value="C:mitochondrion"/>
    <property type="evidence" value="ECO:0007669"/>
    <property type="project" value="TreeGrafter"/>
</dbReference>
<evidence type="ECO:0000313" key="5">
    <source>
        <dbReference type="Proteomes" id="UP000631114"/>
    </source>
</evidence>
<evidence type="ECO:0000313" key="4">
    <source>
        <dbReference type="EMBL" id="KAF9595361.1"/>
    </source>
</evidence>
<comment type="caution">
    <text evidence="4">The sequence shown here is derived from an EMBL/GenBank/DDBJ whole genome shotgun (WGS) entry which is preliminary data.</text>
</comment>
<keyword evidence="1" id="KW-0808">Transferase</keyword>
<dbReference type="Proteomes" id="UP000631114">
    <property type="component" value="Unassembled WGS sequence"/>
</dbReference>
<dbReference type="Pfam" id="PF00581">
    <property type="entry name" value="Rhodanese"/>
    <property type="match status" value="1"/>
</dbReference>
<organism evidence="4 5">
    <name type="scientific">Coptis chinensis</name>
    <dbReference type="NCBI Taxonomy" id="261450"/>
    <lineage>
        <taxon>Eukaryota</taxon>
        <taxon>Viridiplantae</taxon>
        <taxon>Streptophyta</taxon>
        <taxon>Embryophyta</taxon>
        <taxon>Tracheophyta</taxon>
        <taxon>Spermatophyta</taxon>
        <taxon>Magnoliopsida</taxon>
        <taxon>Ranunculales</taxon>
        <taxon>Ranunculaceae</taxon>
        <taxon>Coptidoideae</taxon>
        <taxon>Coptis</taxon>
    </lineage>
</organism>
<proteinExistence type="predicted"/>
<name>A0A835LQ09_9MAGN</name>
<dbReference type="AlphaFoldDB" id="A0A835LQ09"/>
<dbReference type="OrthoDB" id="270167at2759"/>
<dbReference type="EMBL" id="JADFTS010000007">
    <property type="protein sequence ID" value="KAF9595361.1"/>
    <property type="molecule type" value="Genomic_DNA"/>
</dbReference>
<protein>
    <recommendedName>
        <fullName evidence="3">Rhodanese domain-containing protein</fullName>
    </recommendedName>
</protein>
<dbReference type="InterPro" id="IPR036873">
    <property type="entry name" value="Rhodanese-like_dom_sf"/>
</dbReference>
<accession>A0A835LQ09</accession>
<dbReference type="InterPro" id="IPR045078">
    <property type="entry name" value="TST/MPST-like"/>
</dbReference>
<dbReference type="PROSITE" id="PS50206">
    <property type="entry name" value="RHODANESE_3"/>
    <property type="match status" value="1"/>
</dbReference>
<evidence type="ECO:0000256" key="2">
    <source>
        <dbReference type="ARBA" id="ARBA00022737"/>
    </source>
</evidence>
<keyword evidence="2" id="KW-0677">Repeat</keyword>
<reference evidence="4 5" key="1">
    <citation type="submission" date="2020-10" db="EMBL/GenBank/DDBJ databases">
        <title>The Coptis chinensis genome and diversification of protoberbering-type alkaloids.</title>
        <authorList>
            <person name="Wang B."/>
            <person name="Shu S."/>
            <person name="Song C."/>
            <person name="Liu Y."/>
        </authorList>
    </citation>
    <scope>NUCLEOTIDE SEQUENCE [LARGE SCALE GENOMIC DNA]</scope>
    <source>
        <strain evidence="4">HL-2020</strain>
        <tissue evidence="4">Leaf</tissue>
    </source>
</reference>
<dbReference type="GO" id="GO:0004792">
    <property type="term" value="F:thiosulfate-cyanide sulfurtransferase activity"/>
    <property type="evidence" value="ECO:0007669"/>
    <property type="project" value="TreeGrafter"/>
</dbReference>
<gene>
    <name evidence="4" type="ORF">IFM89_000279</name>
</gene>
<dbReference type="SUPFAM" id="SSF52821">
    <property type="entry name" value="Rhodanese/Cell cycle control phosphatase"/>
    <property type="match status" value="1"/>
</dbReference>
<keyword evidence="5" id="KW-1185">Reference proteome</keyword>